<feature type="domain" description="AAA+ ATPase lid" evidence="3">
    <location>
        <begin position="727"/>
        <end position="848"/>
    </location>
</feature>
<feature type="region of interest" description="Disordered" evidence="1">
    <location>
        <begin position="1"/>
        <end position="87"/>
    </location>
</feature>
<evidence type="ECO:0008006" key="6">
    <source>
        <dbReference type="Google" id="ProtNLM"/>
    </source>
</evidence>
<evidence type="ECO:0000256" key="1">
    <source>
        <dbReference type="SAM" id="MobiDB-lite"/>
    </source>
</evidence>
<dbReference type="SUPFAM" id="SSF52540">
    <property type="entry name" value="P-loop containing nucleoside triphosphate hydrolases"/>
    <property type="match status" value="1"/>
</dbReference>
<dbReference type="OrthoDB" id="10042665at2759"/>
<dbReference type="InterPro" id="IPR027417">
    <property type="entry name" value="P-loop_NTPase"/>
</dbReference>
<feature type="region of interest" description="Disordered" evidence="1">
    <location>
        <begin position="856"/>
        <end position="929"/>
    </location>
</feature>
<feature type="region of interest" description="Disordered" evidence="1">
    <location>
        <begin position="145"/>
        <end position="166"/>
    </location>
</feature>
<dbReference type="InterPro" id="IPR056599">
    <property type="entry name" value="AAA_lid_fung"/>
</dbReference>
<dbReference type="RefSeq" id="XP_056076930.1">
    <property type="nucleotide sequence ID" value="XM_056210108.1"/>
</dbReference>
<feature type="compositionally biased region" description="Acidic residues" evidence="1">
    <location>
        <begin position="910"/>
        <end position="929"/>
    </location>
</feature>
<feature type="compositionally biased region" description="Polar residues" evidence="1">
    <location>
        <begin position="28"/>
        <end position="43"/>
    </location>
</feature>
<feature type="compositionally biased region" description="Polar residues" evidence="1">
    <location>
        <begin position="230"/>
        <end position="241"/>
    </location>
</feature>
<dbReference type="Gene3D" id="3.40.50.300">
    <property type="entry name" value="P-loop containing nucleotide triphosphate hydrolases"/>
    <property type="match status" value="1"/>
</dbReference>
<proteinExistence type="predicted"/>
<dbReference type="EMBL" id="JAPEUX010000001">
    <property type="protein sequence ID" value="KAJ4360728.1"/>
    <property type="molecule type" value="Genomic_DNA"/>
</dbReference>
<accession>A0A9W8XWW2</accession>
<feature type="compositionally biased region" description="Basic and acidic residues" evidence="1">
    <location>
        <begin position="7"/>
        <end position="23"/>
    </location>
</feature>
<feature type="region of interest" description="Disordered" evidence="1">
    <location>
        <begin position="226"/>
        <end position="277"/>
    </location>
</feature>
<dbReference type="PANTHER" id="PTHR46411:SF2">
    <property type="entry name" value="AAA+ ATPASE DOMAIN-CONTAINING PROTEIN"/>
    <property type="match status" value="1"/>
</dbReference>
<dbReference type="Pfam" id="PF22942">
    <property type="entry name" value="DUF7025"/>
    <property type="match status" value="1"/>
</dbReference>
<sequence>MDALLAKSKEDSEGPEPVDKDVAGFEGATSTVTPPQGDSTSSKVPPPLLQDEEASSKASSPSPQEEETLSKPSPDPAQPPQPTFFPFVGKFLDHIPQRNPGESIGNFHKRKYVCEVERASMRDWRKPLYHNLRWPMPIIQAFYVQKPGDPKSTPSHHEGELPSDENGPLKNLQRICIYSDVLFEELLIITSISSATYPIMLNPPYKFLPDVKARIARLEEELNGPASGTALHTTANSLKSSSGREGELLSMPVEEGTTSEHEKREETGAKQDDMSSVIPVSDRRDLVQTQYLHLKCFFEFVTNELKDEIELRERVKMGTLSSIRFQDIWHLYQIGDMVYSQSHGRDQLYKVFAVTGGQVPGRKLDPKENPSPHLPPPPFFIEYEEVAELHDEGMLQKEQYSGVGVWTTFKVDCYKMAFDGVYCGPVDVLKRIRPYAGEREITSLPLYPVQFHPDRDVMTRKAEERGRKVLFGGGHKSYDGGNIALELEDRHEQIESDIYVDFDTYFQDYPAKKPQFGRFFRSKQNPAEVEENWPGVTNYRVYSGHEVDVKRYEDFMDTNRASLERFKPDEKKISWEHLVLLPPWVFGYVFQTRRWSRLDIELVNEMDRESDSARRAGFDDLVIDQRNRDLLVALVDNHASGIQRAREKTKQSKDYFKPTQIDLVRGKGQGLIILLHGPPGSGKTMFLRQLEYYAGILFLTTNRPGVLDEAFKSRIHISLRYPSIDLESTKTMWRNIMNRLEIDNKSTAIRIVFDKDALLDFATRHFEKCTQAGVTWNGRQIRNAFQTAIALGHYERVAKIRAEGMTPEEALATGKKKWNTVKLTKANFQKIARTASDFEEYIEKLRGNDSTTARDLELRDDDYDPHLPLARKQYPNRTPSRDDARPGQRKDRLHSSKSKRPVREEHSMTEEDEDEDGNDDLSSDSNEED</sequence>
<evidence type="ECO:0000313" key="5">
    <source>
        <dbReference type="Proteomes" id="UP001140513"/>
    </source>
</evidence>
<feature type="compositionally biased region" description="Basic and acidic residues" evidence="1">
    <location>
        <begin position="879"/>
        <end position="894"/>
    </location>
</feature>
<dbReference type="PANTHER" id="PTHR46411">
    <property type="entry name" value="FAMILY ATPASE, PUTATIVE-RELATED"/>
    <property type="match status" value="1"/>
</dbReference>
<evidence type="ECO:0000259" key="3">
    <source>
        <dbReference type="Pfam" id="PF23232"/>
    </source>
</evidence>
<protein>
    <recommendedName>
        <fullName evidence="6">AAA+ ATPase domain-containing protein</fullName>
    </recommendedName>
</protein>
<organism evidence="4 5">
    <name type="scientific">Didymosphaeria variabile</name>
    <dbReference type="NCBI Taxonomy" id="1932322"/>
    <lineage>
        <taxon>Eukaryota</taxon>
        <taxon>Fungi</taxon>
        <taxon>Dikarya</taxon>
        <taxon>Ascomycota</taxon>
        <taxon>Pezizomycotina</taxon>
        <taxon>Dothideomycetes</taxon>
        <taxon>Pleosporomycetidae</taxon>
        <taxon>Pleosporales</taxon>
        <taxon>Massarineae</taxon>
        <taxon>Didymosphaeriaceae</taxon>
        <taxon>Didymosphaeria</taxon>
    </lineage>
</organism>
<evidence type="ECO:0000259" key="2">
    <source>
        <dbReference type="Pfam" id="PF22942"/>
    </source>
</evidence>
<evidence type="ECO:0000313" key="4">
    <source>
        <dbReference type="EMBL" id="KAJ4360728.1"/>
    </source>
</evidence>
<keyword evidence="5" id="KW-1185">Reference proteome</keyword>
<name>A0A9W8XWW2_9PLEO</name>
<dbReference type="AlphaFoldDB" id="A0A9W8XWW2"/>
<dbReference type="Proteomes" id="UP001140513">
    <property type="component" value="Unassembled WGS sequence"/>
</dbReference>
<feature type="domain" description="DUF7025" evidence="2">
    <location>
        <begin position="316"/>
        <end position="453"/>
    </location>
</feature>
<feature type="compositionally biased region" description="Basic and acidic residues" evidence="1">
    <location>
        <begin position="258"/>
        <end position="273"/>
    </location>
</feature>
<dbReference type="InterPro" id="IPR054289">
    <property type="entry name" value="DUF7025"/>
</dbReference>
<dbReference type="GeneID" id="80904825"/>
<gene>
    <name evidence="4" type="ORF">N0V89_001295</name>
</gene>
<comment type="caution">
    <text evidence="4">The sequence shown here is derived from an EMBL/GenBank/DDBJ whole genome shotgun (WGS) entry which is preliminary data.</text>
</comment>
<dbReference type="Pfam" id="PF23232">
    <property type="entry name" value="AAA_lid_13"/>
    <property type="match status" value="1"/>
</dbReference>
<feature type="compositionally biased region" description="Pro residues" evidence="1">
    <location>
        <begin position="73"/>
        <end position="83"/>
    </location>
</feature>
<reference evidence="4" key="1">
    <citation type="submission" date="2022-10" db="EMBL/GenBank/DDBJ databases">
        <title>Tapping the CABI collections for fungal endophytes: first genome assemblies for Collariella, Neodidymelliopsis, Ascochyta clinopodiicola, Didymella pomorum, Didymosphaeria variabile, Neocosmospora piperis and Neocucurbitaria cava.</title>
        <authorList>
            <person name="Hill R."/>
        </authorList>
    </citation>
    <scope>NUCLEOTIDE SEQUENCE</scope>
    <source>
        <strain evidence="4">IMI 356815</strain>
    </source>
</reference>